<protein>
    <submittedName>
        <fullName evidence="1">Uncharacterized protein</fullName>
    </submittedName>
</protein>
<evidence type="ECO:0000313" key="1">
    <source>
        <dbReference type="EMBL" id="EYC35704.1"/>
    </source>
</evidence>
<reference evidence="2" key="1">
    <citation type="journal article" date="2015" name="Nat. Genet.">
        <title>The genome and transcriptome of the zoonotic hookworm Ancylostoma ceylanicum identify infection-specific gene families.</title>
        <authorList>
            <person name="Schwarz E.M."/>
            <person name="Hu Y."/>
            <person name="Antoshechkin I."/>
            <person name="Miller M.M."/>
            <person name="Sternberg P.W."/>
            <person name="Aroian R.V."/>
        </authorList>
    </citation>
    <scope>NUCLEOTIDE SEQUENCE</scope>
    <source>
        <strain evidence="2">HY135</strain>
    </source>
</reference>
<keyword evidence="2" id="KW-1185">Reference proteome</keyword>
<proteinExistence type="predicted"/>
<name>A0A016W789_9BILA</name>
<comment type="caution">
    <text evidence="1">The sequence shown here is derived from an EMBL/GenBank/DDBJ whole genome shotgun (WGS) entry which is preliminary data.</text>
</comment>
<sequence length="114" mass="13090">MEQCKIRHVITGMLETMRHRPLSAAFDTGEELFLGTCGSREFGGAGVLASTKLVMNIDSFEKLTTWTCAVEKMWINAGFDNLRRLRCNIRIRQRRDRAFLHGREEFLQGRASIL</sequence>
<dbReference type="AlphaFoldDB" id="A0A016W789"/>
<dbReference type="EMBL" id="JARK01000597">
    <property type="protein sequence ID" value="EYC35704.1"/>
    <property type="molecule type" value="Genomic_DNA"/>
</dbReference>
<dbReference type="Proteomes" id="UP000024635">
    <property type="component" value="Unassembled WGS sequence"/>
</dbReference>
<accession>A0A016W789</accession>
<evidence type="ECO:0000313" key="2">
    <source>
        <dbReference type="Proteomes" id="UP000024635"/>
    </source>
</evidence>
<gene>
    <name evidence="1" type="primary">Acey_s0997.g3341</name>
    <name evidence="1" type="ORF">Y032_0997g3341</name>
</gene>
<organism evidence="1 2">
    <name type="scientific">Ancylostoma ceylanicum</name>
    <dbReference type="NCBI Taxonomy" id="53326"/>
    <lineage>
        <taxon>Eukaryota</taxon>
        <taxon>Metazoa</taxon>
        <taxon>Ecdysozoa</taxon>
        <taxon>Nematoda</taxon>
        <taxon>Chromadorea</taxon>
        <taxon>Rhabditida</taxon>
        <taxon>Rhabditina</taxon>
        <taxon>Rhabditomorpha</taxon>
        <taxon>Strongyloidea</taxon>
        <taxon>Ancylostomatidae</taxon>
        <taxon>Ancylostomatinae</taxon>
        <taxon>Ancylostoma</taxon>
    </lineage>
</organism>